<name>A0AAW8TWN7_9ENTE</name>
<evidence type="ECO:0000313" key="1">
    <source>
        <dbReference type="EMBL" id="MDT2797967.1"/>
    </source>
</evidence>
<dbReference type="EMBL" id="JARQBI010000098">
    <property type="protein sequence ID" value="MDT2797978.1"/>
    <property type="molecule type" value="Genomic_DNA"/>
</dbReference>
<proteinExistence type="predicted"/>
<evidence type="ECO:0000313" key="3">
    <source>
        <dbReference type="Proteomes" id="UP001255696"/>
    </source>
</evidence>
<organism evidence="1 3">
    <name type="scientific">Enterococcus cecorum</name>
    <dbReference type="NCBI Taxonomy" id="44008"/>
    <lineage>
        <taxon>Bacteria</taxon>
        <taxon>Bacillati</taxon>
        <taxon>Bacillota</taxon>
        <taxon>Bacilli</taxon>
        <taxon>Lactobacillales</taxon>
        <taxon>Enterococcaceae</taxon>
        <taxon>Enterococcus</taxon>
    </lineage>
</organism>
<dbReference type="AlphaFoldDB" id="A0AAW8TWN7"/>
<sequence length="23" mass="2755">MNHFKGKQFQQDVIIVAVGYYLR</sequence>
<gene>
    <name evidence="1" type="ORF">P7H47_12115</name>
    <name evidence="2" type="ORF">P7H47_12185</name>
</gene>
<dbReference type="Proteomes" id="UP001255696">
    <property type="component" value="Unassembled WGS sequence"/>
</dbReference>
<feature type="non-terminal residue" evidence="1">
    <location>
        <position position="23"/>
    </location>
</feature>
<accession>A0AAW8TWN7</accession>
<dbReference type="EMBL" id="JARQBI010000089">
    <property type="protein sequence ID" value="MDT2797967.1"/>
    <property type="molecule type" value="Genomic_DNA"/>
</dbReference>
<protein>
    <submittedName>
        <fullName evidence="1">IS6 family transposase</fullName>
    </submittedName>
</protein>
<reference evidence="1" key="1">
    <citation type="submission" date="2023-03" db="EMBL/GenBank/DDBJ databases">
        <authorList>
            <person name="Shen W."/>
            <person name="Cai J."/>
        </authorList>
    </citation>
    <scope>NUCLEOTIDE SEQUENCE</scope>
    <source>
        <strain evidence="1">B245-2</strain>
    </source>
</reference>
<evidence type="ECO:0000313" key="2">
    <source>
        <dbReference type="EMBL" id="MDT2797978.1"/>
    </source>
</evidence>
<comment type="caution">
    <text evidence="1">The sequence shown here is derived from an EMBL/GenBank/DDBJ whole genome shotgun (WGS) entry which is preliminary data.</text>
</comment>